<dbReference type="Proteomes" id="UP000050564">
    <property type="component" value="Unassembled WGS sequence"/>
</dbReference>
<proteinExistence type="predicted"/>
<accession>A0A0P9L8B7</accession>
<evidence type="ECO:0000313" key="1">
    <source>
        <dbReference type="EMBL" id="KPW70607.1"/>
    </source>
</evidence>
<dbReference type="AlphaFoldDB" id="A0A0P9L8B7"/>
<comment type="caution">
    <text evidence="1">The sequence shown here is derived from an EMBL/GenBank/DDBJ whole genome shotgun (WGS) entry which is preliminary data.</text>
</comment>
<protein>
    <submittedName>
        <fullName evidence="1">Uncharacterized protein</fullName>
    </submittedName>
</protein>
<gene>
    <name evidence="1" type="ORF">ALO81_05128</name>
</gene>
<feature type="non-terminal residue" evidence="1">
    <location>
        <position position="65"/>
    </location>
</feature>
<reference evidence="1 2" key="1">
    <citation type="submission" date="2015-09" db="EMBL/GenBank/DDBJ databases">
        <title>Genome announcement of multiple Pseudomonas syringae strains.</title>
        <authorList>
            <person name="Thakur S."/>
            <person name="Wang P.W."/>
            <person name="Gong Y."/>
            <person name="Weir B.S."/>
            <person name="Guttman D.S."/>
        </authorList>
    </citation>
    <scope>NUCLEOTIDE SEQUENCE [LARGE SCALE GENOMIC DNA]</scope>
    <source>
        <strain evidence="1 2">ICMP2823</strain>
    </source>
</reference>
<dbReference type="PATRIC" id="fig|86840.3.peg.5221"/>
<dbReference type="EMBL" id="LJPX01000388">
    <property type="protein sequence ID" value="KPW70607.1"/>
    <property type="molecule type" value="Genomic_DNA"/>
</dbReference>
<organism evidence="1 2">
    <name type="scientific">Pseudomonas cannabina</name>
    <dbReference type="NCBI Taxonomy" id="86840"/>
    <lineage>
        <taxon>Bacteria</taxon>
        <taxon>Pseudomonadati</taxon>
        <taxon>Pseudomonadota</taxon>
        <taxon>Gammaproteobacteria</taxon>
        <taxon>Pseudomonadales</taxon>
        <taxon>Pseudomonadaceae</taxon>
        <taxon>Pseudomonas</taxon>
    </lineage>
</organism>
<name>A0A0P9L8B7_PSECA</name>
<sequence>MELKARRKRSVTEAVTRCNFAYGRPDLRNPDPKTQDWSGDYIVWWYGPAMRNNRAMSIPLGRRCK</sequence>
<evidence type="ECO:0000313" key="2">
    <source>
        <dbReference type="Proteomes" id="UP000050564"/>
    </source>
</evidence>